<evidence type="ECO:0000313" key="4">
    <source>
        <dbReference type="Proteomes" id="UP000054785"/>
    </source>
</evidence>
<dbReference type="PANTHER" id="PTHR33121">
    <property type="entry name" value="CYCLIC DI-GMP PHOSPHODIESTERASE PDEF"/>
    <property type="match status" value="1"/>
</dbReference>
<dbReference type="CDD" id="cd01948">
    <property type="entry name" value="EAL"/>
    <property type="match status" value="1"/>
</dbReference>
<keyword evidence="1" id="KW-1133">Transmembrane helix</keyword>
<proteinExistence type="predicted"/>
<evidence type="ECO:0000259" key="2">
    <source>
        <dbReference type="PROSITE" id="PS50883"/>
    </source>
</evidence>
<dbReference type="PROSITE" id="PS50883">
    <property type="entry name" value="EAL"/>
    <property type="match status" value="1"/>
</dbReference>
<reference evidence="3 4" key="1">
    <citation type="submission" date="2015-11" db="EMBL/GenBank/DDBJ databases">
        <title>Genomic analysis of 38 Legionella species identifies large and diverse effector repertoires.</title>
        <authorList>
            <person name="Burstein D."/>
            <person name="Amaro F."/>
            <person name="Zusman T."/>
            <person name="Lifshitz Z."/>
            <person name="Cohen O."/>
            <person name="Gilbert J.A."/>
            <person name="Pupko T."/>
            <person name="Shuman H.A."/>
            <person name="Segal G."/>
        </authorList>
    </citation>
    <scope>NUCLEOTIDE SEQUENCE [LARGE SCALE GENOMIC DNA]</scope>
    <source>
        <strain evidence="3 4">ATCC 49504</strain>
    </source>
</reference>
<dbReference type="PANTHER" id="PTHR33121:SF80">
    <property type="entry name" value="CYCLIC DI-GMP PHOSPHODIESTERASE PDEL"/>
    <property type="match status" value="1"/>
</dbReference>
<keyword evidence="4" id="KW-1185">Reference proteome</keyword>
<gene>
    <name evidence="3" type="ORF">Lgee_1742</name>
</gene>
<evidence type="ECO:0000313" key="3">
    <source>
        <dbReference type="EMBL" id="KTC97421.1"/>
    </source>
</evidence>
<evidence type="ECO:0000256" key="1">
    <source>
        <dbReference type="SAM" id="Phobius"/>
    </source>
</evidence>
<dbReference type="SUPFAM" id="SSF141868">
    <property type="entry name" value="EAL domain-like"/>
    <property type="match status" value="1"/>
</dbReference>
<keyword evidence="1" id="KW-0812">Transmembrane</keyword>
<sequence length="516" mass="57901">MVTLAIITAALYFNWRQTELQLTQVLARETEHAREQIDSLFSRILIPILRLPLEALHPEECHEALLPALSSIEFNNPNISGVVVSGLDGQVLCATISKATAGRVGHSETTRLHGPVTLDANDKPAFMLQSRQGNYYITIFVLQLLLERALTPDTPDTLATLLYDEGRHTTLLRVSDKNPLTGPEALAENEALRQIASRPTQSTTPEATRLQSVEKVLLYVSKNPENFNRQLIFSSSLLVLATLLLSALLYQAVRNMLKRRFSLEGLIQNGIRNHAFYPVYLPTFDLKNNAFCGAEMLARWQDAPEGVSLPNVFIPEAERSGLIVPMTLQLMETALADCKSLFEANAPFYLAINLSAGHFADRHFFDTLETLCKRHHVRPEQLMFEITERELFDTSNGELRKSMENLRAKGFQLAVDDFGTGHASIRYLQHFPFNYLKIDQSFIQAIGTGALTETLIVPIVDMARKLQLEIVAEGVETHAQCNYLKSLGITCMQGWLYSKPLHAKALNHLLEENRHA</sequence>
<dbReference type="PATRIC" id="fig|45065.4.peg.1893"/>
<dbReference type="EMBL" id="LNYC01000070">
    <property type="protein sequence ID" value="KTC97421.1"/>
    <property type="molecule type" value="Genomic_DNA"/>
</dbReference>
<accession>A0A0W0TPC4</accession>
<protein>
    <submittedName>
        <fullName evidence="3">Rtn protein</fullName>
    </submittedName>
</protein>
<comment type="caution">
    <text evidence="3">The sequence shown here is derived from an EMBL/GenBank/DDBJ whole genome shotgun (WGS) entry which is preliminary data.</text>
</comment>
<dbReference type="Pfam" id="PF00563">
    <property type="entry name" value="EAL"/>
    <property type="match status" value="1"/>
</dbReference>
<dbReference type="InterPro" id="IPR050706">
    <property type="entry name" value="Cyclic-di-GMP_PDE-like"/>
</dbReference>
<dbReference type="Proteomes" id="UP000054785">
    <property type="component" value="Unassembled WGS sequence"/>
</dbReference>
<dbReference type="InterPro" id="IPR001633">
    <property type="entry name" value="EAL_dom"/>
</dbReference>
<feature type="transmembrane region" description="Helical" evidence="1">
    <location>
        <begin position="231"/>
        <end position="250"/>
    </location>
</feature>
<dbReference type="AlphaFoldDB" id="A0A0W0TPC4"/>
<keyword evidence="1" id="KW-0472">Membrane</keyword>
<feature type="domain" description="EAL" evidence="2">
    <location>
        <begin position="260"/>
        <end position="514"/>
    </location>
</feature>
<dbReference type="InterPro" id="IPR035919">
    <property type="entry name" value="EAL_sf"/>
</dbReference>
<dbReference type="SMART" id="SM00052">
    <property type="entry name" value="EAL"/>
    <property type="match status" value="1"/>
</dbReference>
<dbReference type="GO" id="GO:0071111">
    <property type="term" value="F:cyclic-guanylate-specific phosphodiesterase activity"/>
    <property type="evidence" value="ECO:0007669"/>
    <property type="project" value="InterPro"/>
</dbReference>
<dbReference type="Gene3D" id="3.20.20.450">
    <property type="entry name" value="EAL domain"/>
    <property type="match status" value="1"/>
</dbReference>
<organism evidence="3 4">
    <name type="scientific">Legionella geestiana</name>
    <dbReference type="NCBI Taxonomy" id="45065"/>
    <lineage>
        <taxon>Bacteria</taxon>
        <taxon>Pseudomonadati</taxon>
        <taxon>Pseudomonadota</taxon>
        <taxon>Gammaproteobacteria</taxon>
        <taxon>Legionellales</taxon>
        <taxon>Legionellaceae</taxon>
        <taxon>Legionella</taxon>
    </lineage>
</organism>
<dbReference type="STRING" id="45065.Lgee_1742"/>
<name>A0A0W0TPC4_9GAMM</name>